<sequence>MTALFELEGSFVDTRAADLTLTLDADEQPALATRRGRLGPFDVELRLLGASHQLTVDRRASGLLRETLACLPGDRPHLPSTWVRDDYAFRAEVSVHDDESLSELVDRLRTPADAADSLHLIGSYPGRPLAVTAIRAGYDVASDALRWQTWHTYPQSSEVVYTESALSGRLA</sequence>
<gene>
    <name evidence="1" type="ORF">GOARA_021_01580</name>
</gene>
<evidence type="ECO:0000313" key="1">
    <source>
        <dbReference type="EMBL" id="GAB08920.1"/>
    </source>
</evidence>
<accession>G7GZ95</accession>
<name>G7GZ95_9ACTN</name>
<dbReference type="AlphaFoldDB" id="G7GZ95"/>
<evidence type="ECO:0008006" key="3">
    <source>
        <dbReference type="Google" id="ProtNLM"/>
    </source>
</evidence>
<protein>
    <recommendedName>
        <fullName evidence="3">DUF2617 family protein</fullName>
    </recommendedName>
</protein>
<dbReference type="RefSeq" id="WP_007320997.1">
    <property type="nucleotide sequence ID" value="NZ_BAEE01000021.1"/>
</dbReference>
<dbReference type="InterPro" id="IPR024486">
    <property type="entry name" value="DUF2617"/>
</dbReference>
<dbReference type="Proteomes" id="UP000035088">
    <property type="component" value="Unassembled WGS sequence"/>
</dbReference>
<dbReference type="STRING" id="1073574.GOARA_021_01580"/>
<evidence type="ECO:0000313" key="2">
    <source>
        <dbReference type="Proteomes" id="UP000035088"/>
    </source>
</evidence>
<dbReference type="EMBL" id="BAEE01000021">
    <property type="protein sequence ID" value="GAB08920.1"/>
    <property type="molecule type" value="Genomic_DNA"/>
</dbReference>
<organism evidence="1 2">
    <name type="scientific">Gordonia araii NBRC 100433</name>
    <dbReference type="NCBI Taxonomy" id="1073574"/>
    <lineage>
        <taxon>Bacteria</taxon>
        <taxon>Bacillati</taxon>
        <taxon>Actinomycetota</taxon>
        <taxon>Actinomycetes</taxon>
        <taxon>Mycobacteriales</taxon>
        <taxon>Gordoniaceae</taxon>
        <taxon>Gordonia</taxon>
    </lineage>
</organism>
<keyword evidence="2" id="KW-1185">Reference proteome</keyword>
<dbReference type="Pfam" id="PF10936">
    <property type="entry name" value="DUF2617"/>
    <property type="match status" value="1"/>
</dbReference>
<proteinExistence type="predicted"/>
<comment type="caution">
    <text evidence="1">The sequence shown here is derived from an EMBL/GenBank/DDBJ whole genome shotgun (WGS) entry which is preliminary data.</text>
</comment>
<reference evidence="1 2" key="1">
    <citation type="submission" date="2011-11" db="EMBL/GenBank/DDBJ databases">
        <title>Whole genome shotgun sequence of Gordonia araii NBRC 100433.</title>
        <authorList>
            <person name="Yoshida Y."/>
            <person name="Hosoyama A."/>
            <person name="Tsuchikane K."/>
            <person name="Katsumata H."/>
            <person name="Yamazaki S."/>
            <person name="Fujita N."/>
        </authorList>
    </citation>
    <scope>NUCLEOTIDE SEQUENCE [LARGE SCALE GENOMIC DNA]</scope>
    <source>
        <strain evidence="1 2">NBRC 100433</strain>
    </source>
</reference>